<dbReference type="Proteomes" id="UP000694425">
    <property type="component" value="Unplaced"/>
</dbReference>
<dbReference type="GeneTree" id="ENSGT00390000004409"/>
<accession>A0A8C7APP8</accession>
<keyword evidence="3" id="KW-0949">S-adenosyl-L-methionine</keyword>
<dbReference type="Pfam" id="PF01596">
    <property type="entry name" value="Methyltransf_3"/>
    <property type="match status" value="1"/>
</dbReference>
<dbReference type="InterPro" id="IPR002935">
    <property type="entry name" value="SAM_O-MeTrfase"/>
</dbReference>
<proteinExistence type="inferred from homology"/>
<comment type="similarity">
    <text evidence="5">Belongs to the class I-like SAM-binding methyltransferase superfamily. Cation-dependent O-methyltransferase family.</text>
</comment>
<keyword evidence="7" id="KW-1185">Reference proteome</keyword>
<dbReference type="PROSITE" id="PS51682">
    <property type="entry name" value="SAM_OMT_I"/>
    <property type="match status" value="1"/>
</dbReference>
<dbReference type="PANTHER" id="PTHR10509">
    <property type="entry name" value="O-METHYLTRANSFERASE-RELATED"/>
    <property type="match status" value="1"/>
</dbReference>
<keyword evidence="1" id="KW-0489">Methyltransferase</keyword>
<dbReference type="SUPFAM" id="SSF53335">
    <property type="entry name" value="S-adenosyl-L-methionine-dependent methyltransferases"/>
    <property type="match status" value="1"/>
</dbReference>
<evidence type="ECO:0000313" key="6">
    <source>
        <dbReference type="Ensembl" id="ENSNVIP00000010081.1"/>
    </source>
</evidence>
<sequence length="182" mass="19459">MARWVTGSAGATLFPPTTATQLTLEQPQGDSMMTCEQAQLLANLARLIKAKKALDLGTFTGYSALALALALPPAGRVVTCEVNPGPPELGRPLWRQAEEEHKIDLRLKPALETLDELLASGEAGTFDMAVLDADKENCTAYYERCLQLLRPGGILAILSNSARPHLCSGGSAQWTSPQNQAT</sequence>
<dbReference type="InterPro" id="IPR029063">
    <property type="entry name" value="SAM-dependent_MTases_sf"/>
</dbReference>
<evidence type="ECO:0000256" key="5">
    <source>
        <dbReference type="ARBA" id="ARBA00023453"/>
    </source>
</evidence>
<organism evidence="6 7">
    <name type="scientific">Neovison vison</name>
    <name type="common">American mink</name>
    <name type="synonym">Mustela vison</name>
    <dbReference type="NCBI Taxonomy" id="452646"/>
    <lineage>
        <taxon>Eukaryota</taxon>
        <taxon>Metazoa</taxon>
        <taxon>Chordata</taxon>
        <taxon>Craniata</taxon>
        <taxon>Vertebrata</taxon>
        <taxon>Euteleostomi</taxon>
        <taxon>Mammalia</taxon>
        <taxon>Eutheria</taxon>
        <taxon>Laurasiatheria</taxon>
        <taxon>Carnivora</taxon>
        <taxon>Caniformia</taxon>
        <taxon>Musteloidea</taxon>
        <taxon>Mustelidae</taxon>
        <taxon>Mustelinae</taxon>
        <taxon>Neogale</taxon>
    </lineage>
</organism>
<evidence type="ECO:0000256" key="2">
    <source>
        <dbReference type="ARBA" id="ARBA00022679"/>
    </source>
</evidence>
<keyword evidence="4" id="KW-0007">Acetylation</keyword>
<evidence type="ECO:0000313" key="7">
    <source>
        <dbReference type="Proteomes" id="UP000694425"/>
    </source>
</evidence>
<evidence type="ECO:0000256" key="4">
    <source>
        <dbReference type="ARBA" id="ARBA00022990"/>
    </source>
</evidence>
<dbReference type="Gene3D" id="3.40.50.150">
    <property type="entry name" value="Vaccinia Virus protein VP39"/>
    <property type="match status" value="1"/>
</dbReference>
<name>A0A8C7APP8_NEOVI</name>
<dbReference type="GO" id="GO:0008757">
    <property type="term" value="F:S-adenosylmethionine-dependent methyltransferase activity"/>
    <property type="evidence" value="ECO:0007669"/>
    <property type="project" value="TreeGrafter"/>
</dbReference>
<protein>
    <submittedName>
        <fullName evidence="6">Catechol-O-methyltransferase domain containing 1</fullName>
    </submittedName>
</protein>
<reference evidence="6" key="2">
    <citation type="submission" date="2025-09" db="UniProtKB">
        <authorList>
            <consortium name="Ensembl"/>
        </authorList>
    </citation>
    <scope>IDENTIFICATION</scope>
</reference>
<dbReference type="GO" id="GO:0008171">
    <property type="term" value="F:O-methyltransferase activity"/>
    <property type="evidence" value="ECO:0007669"/>
    <property type="project" value="InterPro"/>
</dbReference>
<dbReference type="PANTHER" id="PTHR10509:SF93">
    <property type="entry name" value="CATECHOL O-METHYLTRANSFERASE DOMAIN-CONTAINING PROTEIN 1"/>
    <property type="match status" value="1"/>
</dbReference>
<keyword evidence="2" id="KW-0808">Transferase</keyword>
<dbReference type="AlphaFoldDB" id="A0A8C7APP8"/>
<evidence type="ECO:0000256" key="1">
    <source>
        <dbReference type="ARBA" id="ARBA00022603"/>
    </source>
</evidence>
<dbReference type="CDD" id="cd02440">
    <property type="entry name" value="AdoMet_MTases"/>
    <property type="match status" value="1"/>
</dbReference>
<dbReference type="GO" id="GO:0032259">
    <property type="term" value="P:methylation"/>
    <property type="evidence" value="ECO:0007669"/>
    <property type="project" value="UniProtKB-KW"/>
</dbReference>
<evidence type="ECO:0000256" key="3">
    <source>
        <dbReference type="ARBA" id="ARBA00022691"/>
    </source>
</evidence>
<reference evidence="6" key="1">
    <citation type="submission" date="2025-08" db="UniProtKB">
        <authorList>
            <consortium name="Ensembl"/>
        </authorList>
    </citation>
    <scope>IDENTIFICATION</scope>
</reference>
<dbReference type="InterPro" id="IPR050362">
    <property type="entry name" value="Cation-dep_OMT"/>
</dbReference>
<dbReference type="Ensembl" id="ENSNVIT00000011776.1">
    <property type="protein sequence ID" value="ENSNVIP00000010081.1"/>
    <property type="gene ID" value="ENSNVIG00000007928.1"/>
</dbReference>